<reference evidence="1" key="3">
    <citation type="submission" date="2025-09" db="UniProtKB">
        <authorList>
            <consortium name="Ensembl"/>
        </authorList>
    </citation>
    <scope>IDENTIFICATION</scope>
</reference>
<dbReference type="Proteomes" id="UP000694520">
    <property type="component" value="Chromosome X"/>
</dbReference>
<reference evidence="1" key="1">
    <citation type="submission" date="2019-05" db="EMBL/GenBank/DDBJ databases">
        <authorList>
            <person name="Zhang S."/>
            <person name="Liu J."/>
        </authorList>
    </citation>
    <scope>NUCLEOTIDE SEQUENCE [LARGE SCALE GENOMIC DNA]</scope>
</reference>
<keyword evidence="2" id="KW-1185">Reference proteome</keyword>
<evidence type="ECO:0000313" key="1">
    <source>
        <dbReference type="Ensembl" id="ENSBGRP00000013610.1"/>
    </source>
</evidence>
<sequence length="100" mass="11918">MMKLRLPSRSMLNSTNSYRPIPSNTLHIRHNNSILLCHSYLPRCQLWLNHLIHTRKWSFNILHLLIYTRRTRPILWIIYQPSPDFSPSTLSFHSSSQHSP</sequence>
<reference evidence="1" key="2">
    <citation type="submission" date="2025-08" db="UniProtKB">
        <authorList>
            <consortium name="Ensembl"/>
        </authorList>
    </citation>
    <scope>IDENTIFICATION</scope>
</reference>
<organism evidence="1 2">
    <name type="scientific">Bos mutus grunniens</name>
    <name type="common">Wild yak</name>
    <name type="synonym">Bos grunniens</name>
    <dbReference type="NCBI Taxonomy" id="30521"/>
    <lineage>
        <taxon>Eukaryota</taxon>
        <taxon>Metazoa</taxon>
        <taxon>Chordata</taxon>
        <taxon>Craniata</taxon>
        <taxon>Vertebrata</taxon>
        <taxon>Euteleostomi</taxon>
        <taxon>Mammalia</taxon>
        <taxon>Eutheria</taxon>
        <taxon>Laurasiatheria</taxon>
        <taxon>Artiodactyla</taxon>
        <taxon>Ruminantia</taxon>
        <taxon>Pecora</taxon>
        <taxon>Bovidae</taxon>
        <taxon>Bovinae</taxon>
        <taxon>Bos</taxon>
    </lineage>
</organism>
<name>A0A8B9WY67_BOSMU</name>
<dbReference type="GeneTree" id="ENSGT01150000287026"/>
<proteinExistence type="predicted"/>
<dbReference type="Ensembl" id="ENSBGRT00000015703.1">
    <property type="protein sequence ID" value="ENSBGRP00000013610.1"/>
    <property type="gene ID" value="ENSBGRG00000008617.1"/>
</dbReference>
<accession>A0A8B9WY67</accession>
<dbReference type="AlphaFoldDB" id="A0A8B9WY67"/>
<evidence type="ECO:0000313" key="2">
    <source>
        <dbReference type="Proteomes" id="UP000694520"/>
    </source>
</evidence>
<protein>
    <submittedName>
        <fullName evidence="1">Uncharacterized protein</fullName>
    </submittedName>
</protein>